<dbReference type="PRINTS" id="PR00505">
    <property type="entry name" value="D12N6MTFRASE"/>
</dbReference>
<dbReference type="Proteomes" id="UP000002965">
    <property type="component" value="Unassembled WGS sequence"/>
</dbReference>
<name>I9PMP3_9BACE</name>
<accession>I9PMP3</accession>
<organism evidence="9 10">
    <name type="scientific">Bacteroides caccae CL03T12C61</name>
    <dbReference type="NCBI Taxonomy" id="997873"/>
    <lineage>
        <taxon>Bacteria</taxon>
        <taxon>Pseudomonadati</taxon>
        <taxon>Bacteroidota</taxon>
        <taxon>Bacteroidia</taxon>
        <taxon>Bacteroidales</taxon>
        <taxon>Bacteroidaceae</taxon>
        <taxon>Bacteroides</taxon>
    </lineage>
</organism>
<dbReference type="PANTHER" id="PTHR30481:SF3">
    <property type="entry name" value="DNA ADENINE METHYLASE"/>
    <property type="match status" value="1"/>
</dbReference>
<dbReference type="OrthoDB" id="9805629at2"/>
<evidence type="ECO:0000313" key="9">
    <source>
        <dbReference type="EMBL" id="EIY17756.1"/>
    </source>
</evidence>
<dbReference type="Gene3D" id="1.10.1020.10">
    <property type="entry name" value="Adenine-specific Methyltransferase, Domain 2"/>
    <property type="match status" value="1"/>
</dbReference>
<evidence type="ECO:0000256" key="7">
    <source>
        <dbReference type="PIRSR" id="PIRSR000398-1"/>
    </source>
</evidence>
<comment type="similarity">
    <text evidence="1 8">Belongs to the N(4)/N(6)-methyltransferase family.</text>
</comment>
<evidence type="ECO:0000256" key="6">
    <source>
        <dbReference type="ARBA" id="ARBA00047942"/>
    </source>
</evidence>
<dbReference type="PATRIC" id="fig|997873.3.peg.4000"/>
<protein>
    <recommendedName>
        <fullName evidence="2 8">Site-specific DNA-methyltransferase (adenine-specific)</fullName>
        <ecNumber evidence="2 8">2.1.1.72</ecNumber>
    </recommendedName>
</protein>
<keyword evidence="5 8" id="KW-0949">S-adenosyl-L-methionine</keyword>
<evidence type="ECO:0000256" key="8">
    <source>
        <dbReference type="RuleBase" id="RU361257"/>
    </source>
</evidence>
<dbReference type="REBASE" id="92902">
    <property type="entry name" value="M1.Bca12C61ORF3844P"/>
</dbReference>
<evidence type="ECO:0000256" key="1">
    <source>
        <dbReference type="ARBA" id="ARBA00006594"/>
    </source>
</evidence>
<dbReference type="InterPro" id="IPR012263">
    <property type="entry name" value="M_m6A_EcoRV"/>
</dbReference>
<dbReference type="PIRSF" id="PIRSF000398">
    <property type="entry name" value="M_m6A_EcoRV"/>
    <property type="match status" value="1"/>
</dbReference>
<comment type="catalytic activity">
    <reaction evidence="6 8">
        <text>a 2'-deoxyadenosine in DNA + S-adenosyl-L-methionine = an N(6)-methyl-2'-deoxyadenosine in DNA + S-adenosyl-L-homocysteine + H(+)</text>
        <dbReference type="Rhea" id="RHEA:15197"/>
        <dbReference type="Rhea" id="RHEA-COMP:12418"/>
        <dbReference type="Rhea" id="RHEA-COMP:12419"/>
        <dbReference type="ChEBI" id="CHEBI:15378"/>
        <dbReference type="ChEBI" id="CHEBI:57856"/>
        <dbReference type="ChEBI" id="CHEBI:59789"/>
        <dbReference type="ChEBI" id="CHEBI:90615"/>
        <dbReference type="ChEBI" id="CHEBI:90616"/>
        <dbReference type="EC" id="2.1.1.72"/>
    </reaction>
</comment>
<feature type="binding site" evidence="7">
    <location>
        <position position="192"/>
    </location>
    <ligand>
        <name>S-adenosyl-L-methionine</name>
        <dbReference type="ChEBI" id="CHEBI:59789"/>
    </ligand>
</feature>
<gene>
    <name evidence="9" type="ORF">HMPREF1061_03844</name>
</gene>
<dbReference type="Gene3D" id="3.40.50.150">
    <property type="entry name" value="Vaccinia Virus protein VP39"/>
    <property type="match status" value="1"/>
</dbReference>
<evidence type="ECO:0000256" key="5">
    <source>
        <dbReference type="ARBA" id="ARBA00022691"/>
    </source>
</evidence>
<dbReference type="AlphaFoldDB" id="I9PMP3"/>
<evidence type="ECO:0000256" key="3">
    <source>
        <dbReference type="ARBA" id="ARBA00022603"/>
    </source>
</evidence>
<dbReference type="EMBL" id="AGXF01000018">
    <property type="protein sequence ID" value="EIY17756.1"/>
    <property type="molecule type" value="Genomic_DNA"/>
</dbReference>
<dbReference type="GO" id="GO:0043565">
    <property type="term" value="F:sequence-specific DNA binding"/>
    <property type="evidence" value="ECO:0007669"/>
    <property type="project" value="TreeGrafter"/>
</dbReference>
<dbReference type="GO" id="GO:0032259">
    <property type="term" value="P:methylation"/>
    <property type="evidence" value="ECO:0007669"/>
    <property type="project" value="UniProtKB-KW"/>
</dbReference>
<keyword evidence="4 8" id="KW-0808">Transferase</keyword>
<dbReference type="NCBIfam" id="TIGR00571">
    <property type="entry name" value="dam"/>
    <property type="match status" value="1"/>
</dbReference>
<reference evidence="9 10" key="1">
    <citation type="submission" date="2012-02" db="EMBL/GenBank/DDBJ databases">
        <title>The Genome Sequence of Bacteroides caccae CL03T12C61.</title>
        <authorList>
            <consortium name="The Broad Institute Genome Sequencing Platform"/>
            <person name="Earl A."/>
            <person name="Ward D."/>
            <person name="Feldgarden M."/>
            <person name="Gevers D."/>
            <person name="Zitomersky N.L."/>
            <person name="Coyne M.J."/>
            <person name="Comstock L.E."/>
            <person name="Young S.K."/>
            <person name="Zeng Q."/>
            <person name="Gargeya S."/>
            <person name="Fitzgerald M."/>
            <person name="Haas B."/>
            <person name="Abouelleil A."/>
            <person name="Alvarado L."/>
            <person name="Arachchi H.M."/>
            <person name="Berlin A."/>
            <person name="Chapman S.B."/>
            <person name="Gearin G."/>
            <person name="Goldberg J."/>
            <person name="Griggs A."/>
            <person name="Gujja S."/>
            <person name="Hansen M."/>
            <person name="Heiman D."/>
            <person name="Howarth C."/>
            <person name="Larimer J."/>
            <person name="Lui A."/>
            <person name="MacDonald P.J.P."/>
            <person name="McCowen C."/>
            <person name="Montmayeur A."/>
            <person name="Murphy C."/>
            <person name="Neiman D."/>
            <person name="Pearson M."/>
            <person name="Priest M."/>
            <person name="Roberts A."/>
            <person name="Saif S."/>
            <person name="Shea T."/>
            <person name="Sisk P."/>
            <person name="Stolte C."/>
            <person name="Sykes S."/>
            <person name="Wortman J."/>
            <person name="Nusbaum C."/>
            <person name="Birren B."/>
        </authorList>
    </citation>
    <scope>NUCLEOTIDE SEQUENCE [LARGE SCALE GENOMIC DNA]</scope>
    <source>
        <strain evidence="9 10">CL03T12C61</strain>
    </source>
</reference>
<dbReference type="Pfam" id="PF02086">
    <property type="entry name" value="MethyltransfD12"/>
    <property type="match status" value="1"/>
</dbReference>
<keyword evidence="10" id="KW-1185">Reference proteome</keyword>
<evidence type="ECO:0000256" key="2">
    <source>
        <dbReference type="ARBA" id="ARBA00011900"/>
    </source>
</evidence>
<evidence type="ECO:0000256" key="4">
    <source>
        <dbReference type="ARBA" id="ARBA00022679"/>
    </source>
</evidence>
<feature type="binding site" evidence="7">
    <location>
        <position position="61"/>
    </location>
    <ligand>
        <name>S-adenosyl-L-methionine</name>
        <dbReference type="ChEBI" id="CHEBI:59789"/>
    </ligand>
</feature>
<dbReference type="SUPFAM" id="SSF53335">
    <property type="entry name" value="S-adenosyl-L-methionine-dependent methyltransferases"/>
    <property type="match status" value="1"/>
</dbReference>
<dbReference type="InterPro" id="IPR023095">
    <property type="entry name" value="Ade_MeTrfase_dom_2"/>
</dbReference>
<sequence>MPTKRTNKLVIPFVKWVGGKRQIISEIQNLLPKKITSYYEPFIGGGAVLFHIQPQRATINDLNAELINLYRVIKEQPSALIKDLSKHKNEAEYFYQIRSLDRDKEQYSQLTEVERASRIIYLNKTCYNGLFRVNNAGEFNTPFGRYKEPNIINEITIKAVSSYLNQAHVSILQGDFEASLQDIPHNAFVYFDPPYDPVSDSASFTGYTQGGFNRQEQIRLKRICDELNEKDIKFLLSNSCTDFILDLYRDYQINKIKANRFINSNAEKRGMVSEVLIRNYE</sequence>
<dbReference type="InterPro" id="IPR012327">
    <property type="entry name" value="MeTrfase_D12"/>
</dbReference>
<dbReference type="GO" id="GO:1904047">
    <property type="term" value="F:S-adenosyl-L-methionine binding"/>
    <property type="evidence" value="ECO:0007669"/>
    <property type="project" value="TreeGrafter"/>
</dbReference>
<dbReference type="GO" id="GO:0009007">
    <property type="term" value="F:site-specific DNA-methyltransferase (adenine-specific) activity"/>
    <property type="evidence" value="ECO:0007669"/>
    <property type="project" value="UniProtKB-UniRule"/>
</dbReference>
<dbReference type="GO" id="GO:0006298">
    <property type="term" value="P:mismatch repair"/>
    <property type="evidence" value="ECO:0007669"/>
    <property type="project" value="TreeGrafter"/>
</dbReference>
<proteinExistence type="inferred from homology"/>
<keyword evidence="3 8" id="KW-0489">Methyltransferase</keyword>
<dbReference type="GeneID" id="75112264"/>
<dbReference type="EC" id="2.1.1.72" evidence="2 8"/>
<feature type="binding site" evidence="7">
    <location>
        <position position="16"/>
    </location>
    <ligand>
        <name>S-adenosyl-L-methionine</name>
        <dbReference type="ChEBI" id="CHEBI:59789"/>
    </ligand>
</feature>
<dbReference type="GO" id="GO:0009307">
    <property type="term" value="P:DNA restriction-modification system"/>
    <property type="evidence" value="ECO:0007669"/>
    <property type="project" value="InterPro"/>
</dbReference>
<dbReference type="InterPro" id="IPR029063">
    <property type="entry name" value="SAM-dependent_MTases_sf"/>
</dbReference>
<feature type="binding site" evidence="7">
    <location>
        <position position="20"/>
    </location>
    <ligand>
        <name>S-adenosyl-L-methionine</name>
        <dbReference type="ChEBI" id="CHEBI:59789"/>
    </ligand>
</feature>
<dbReference type="HOGENOM" id="CLU_063430_0_0_10"/>
<comment type="caution">
    <text evidence="9">The sequence shown here is derived from an EMBL/GenBank/DDBJ whole genome shotgun (WGS) entry which is preliminary data.</text>
</comment>
<evidence type="ECO:0000313" key="10">
    <source>
        <dbReference type="Proteomes" id="UP000002965"/>
    </source>
</evidence>
<dbReference type="RefSeq" id="WP_005682493.1">
    <property type="nucleotide sequence ID" value="NZ_CAXUCB010000001.1"/>
</dbReference>
<dbReference type="PANTHER" id="PTHR30481">
    <property type="entry name" value="DNA ADENINE METHYLASE"/>
    <property type="match status" value="1"/>
</dbReference>
<dbReference type="InterPro" id="IPR002052">
    <property type="entry name" value="DNA_methylase_N6_adenine_CS"/>
</dbReference>
<dbReference type="PROSITE" id="PS00092">
    <property type="entry name" value="N6_MTASE"/>
    <property type="match status" value="1"/>
</dbReference>